<dbReference type="AlphaFoldDB" id="A0A7J6KPY8"/>
<comment type="caution">
    <text evidence="1">The sequence shown here is derived from an EMBL/GenBank/DDBJ whole genome shotgun (WGS) entry which is preliminary data.</text>
</comment>
<dbReference type="OrthoDB" id="10528930at2759"/>
<evidence type="ECO:0000313" key="2">
    <source>
        <dbReference type="Proteomes" id="UP000570595"/>
    </source>
</evidence>
<gene>
    <name evidence="1" type="ORF">FOZ61_001625</name>
</gene>
<feature type="non-terminal residue" evidence="1">
    <location>
        <position position="354"/>
    </location>
</feature>
<sequence>SPTLGEEQKWTVPRYPSPLKIGDVTDLTPSEIAVHRTDTGVEILRRGRLWRISSYPEYARGEIPPWRGLEMALDDGRRRFENGKITMRITELERILSIGLTECDNEGCLCRSKYPGETAYQMKVGDVVSLHLHTDGSGLYFRALELVVNGQLYPATLEAKRCGRLILKGSGAWSVALLLGVDHITTPKHSDNIVEEACVLGAWNITLQPDTPVYWLKCPDLKQYLVKFRVLARHEFAKRLSRVYRLGGRDLTCKPLKTSVCLSESGVLDEQWEILIQGNKGVAFLDDRKVRITFQTSVNSGAIGFFNTSGDPSLDVDFNSVTITCVEHGARPLLPNYHNSRGEGDRRGKIRERR</sequence>
<name>A0A7J6KPY8_PEROL</name>
<evidence type="ECO:0000313" key="1">
    <source>
        <dbReference type="EMBL" id="KAF4649208.1"/>
    </source>
</evidence>
<accession>A0A7J6KPY8</accession>
<proteinExistence type="predicted"/>
<reference evidence="1 2" key="1">
    <citation type="submission" date="2020-04" db="EMBL/GenBank/DDBJ databases">
        <title>Perkinsus olseni comparative genomics.</title>
        <authorList>
            <person name="Bogema D.R."/>
        </authorList>
    </citation>
    <scope>NUCLEOTIDE SEQUENCE [LARGE SCALE GENOMIC DNA]</scope>
    <source>
        <strain evidence="1">ATCC PRA-179</strain>
    </source>
</reference>
<protein>
    <submittedName>
        <fullName evidence="1">Uncharacterized protein</fullName>
    </submittedName>
</protein>
<dbReference type="EMBL" id="JABAHT010001407">
    <property type="protein sequence ID" value="KAF4649208.1"/>
    <property type="molecule type" value="Genomic_DNA"/>
</dbReference>
<organism evidence="1 2">
    <name type="scientific">Perkinsus olseni</name>
    <name type="common">Perkinsus atlanticus</name>
    <dbReference type="NCBI Taxonomy" id="32597"/>
    <lineage>
        <taxon>Eukaryota</taxon>
        <taxon>Sar</taxon>
        <taxon>Alveolata</taxon>
        <taxon>Perkinsozoa</taxon>
        <taxon>Perkinsea</taxon>
        <taxon>Perkinsida</taxon>
        <taxon>Perkinsidae</taxon>
        <taxon>Perkinsus</taxon>
    </lineage>
</organism>
<dbReference type="Proteomes" id="UP000570595">
    <property type="component" value="Unassembled WGS sequence"/>
</dbReference>